<dbReference type="AlphaFoldDB" id="A0A6N7VYC4"/>
<organism evidence="1 2">
    <name type="scientific">Eisenbergiella porci</name>
    <dbReference type="NCBI Taxonomy" id="2652274"/>
    <lineage>
        <taxon>Bacteria</taxon>
        <taxon>Bacillati</taxon>
        <taxon>Bacillota</taxon>
        <taxon>Clostridia</taxon>
        <taxon>Lachnospirales</taxon>
        <taxon>Lachnospiraceae</taxon>
        <taxon>Eisenbergiella</taxon>
    </lineage>
</organism>
<proteinExistence type="predicted"/>
<evidence type="ECO:0000313" key="1">
    <source>
        <dbReference type="EMBL" id="MSS88009.1"/>
    </source>
</evidence>
<keyword evidence="2" id="KW-1185">Reference proteome</keyword>
<dbReference type="GeneID" id="86052761"/>
<accession>A0A6N7VYC4</accession>
<gene>
    <name evidence="1" type="ORF">FYJ45_06730</name>
</gene>
<evidence type="ECO:0000313" key="2">
    <source>
        <dbReference type="Proteomes" id="UP000436047"/>
    </source>
</evidence>
<sequence length="172" mass="19666">MSQEDVLFTLQWGVEGENYNVDAEGLPISVADYSGEYKQGYNNNKDYWAVVREGRSAGTMEQIIKATLPQDLPQDFTQEVLDFYNTRVKMADEGLAIIDAVYSVALESESEYRGTLGELYKEYRDQLTMCAPEEFDALYDELTQKYLDAGYQAILDERLEQYQAGNTTKLQQ</sequence>
<name>A0A6N7VYC4_9FIRM</name>
<dbReference type="EMBL" id="VUMI01000008">
    <property type="protein sequence ID" value="MSS88009.1"/>
    <property type="molecule type" value="Genomic_DNA"/>
</dbReference>
<dbReference type="SUPFAM" id="SSF53850">
    <property type="entry name" value="Periplasmic binding protein-like II"/>
    <property type="match status" value="1"/>
</dbReference>
<dbReference type="Proteomes" id="UP000436047">
    <property type="component" value="Unassembled WGS sequence"/>
</dbReference>
<reference evidence="1 2" key="1">
    <citation type="submission" date="2019-08" db="EMBL/GenBank/DDBJ databases">
        <title>In-depth cultivation of the pig gut microbiome towards novel bacterial diversity and tailored functional studies.</title>
        <authorList>
            <person name="Wylensek D."/>
            <person name="Hitch T.C.A."/>
            <person name="Clavel T."/>
        </authorList>
    </citation>
    <scope>NUCLEOTIDE SEQUENCE [LARGE SCALE GENOMIC DNA]</scope>
    <source>
        <strain evidence="1 2">WCA-389-WT-23B</strain>
    </source>
</reference>
<protein>
    <submittedName>
        <fullName evidence="1">Uncharacterized protein</fullName>
    </submittedName>
</protein>
<comment type="caution">
    <text evidence="1">The sequence shown here is derived from an EMBL/GenBank/DDBJ whole genome shotgun (WGS) entry which is preliminary data.</text>
</comment>
<dbReference type="RefSeq" id="WP_154463996.1">
    <property type="nucleotide sequence ID" value="NZ_JAXDZL010000088.1"/>
</dbReference>